<evidence type="ECO:0000313" key="1">
    <source>
        <dbReference type="EMBL" id="PZP56442.1"/>
    </source>
</evidence>
<accession>A0A2W5HL85</accession>
<gene>
    <name evidence="1" type="ORF">DI586_03675</name>
</gene>
<reference evidence="1 2" key="1">
    <citation type="submission" date="2017-08" db="EMBL/GenBank/DDBJ databases">
        <title>Infants hospitalized years apart are colonized by the same room-sourced microbial strains.</title>
        <authorList>
            <person name="Brooks B."/>
            <person name="Olm M.R."/>
            <person name="Firek B.A."/>
            <person name="Baker R."/>
            <person name="Thomas B.C."/>
            <person name="Morowitz M.J."/>
            <person name="Banfield J.F."/>
        </authorList>
    </citation>
    <scope>NUCLEOTIDE SEQUENCE [LARGE SCALE GENOMIC DNA]</scope>
    <source>
        <strain evidence="1">S2_006_000_R2_64</strain>
    </source>
</reference>
<name>A0A2W5HL85_9BACT</name>
<protein>
    <submittedName>
        <fullName evidence="1">Uncharacterized protein</fullName>
    </submittedName>
</protein>
<dbReference type="Proteomes" id="UP000249739">
    <property type="component" value="Unassembled WGS sequence"/>
</dbReference>
<proteinExistence type="predicted"/>
<sequence length="124" mass="13623">MASFIDNPAIKGREDKFLSHDVAVSLVVASWRESLFAHEWLKSDGSLKTLSELNDANRQKRLDVEAAIKEGRPLVKPVLGLGITDSVEIGSGKDVLLTLACLAQDTVSVHIPKSHADEFKLFLR</sequence>
<comment type="caution">
    <text evidence="1">The sequence shown here is derived from an EMBL/GenBank/DDBJ whole genome shotgun (WGS) entry which is preliminary data.</text>
</comment>
<organism evidence="1 2">
    <name type="scientific">Micavibrio aeruginosavorus</name>
    <dbReference type="NCBI Taxonomy" id="349221"/>
    <lineage>
        <taxon>Bacteria</taxon>
        <taxon>Pseudomonadati</taxon>
        <taxon>Bdellovibrionota</taxon>
        <taxon>Bdellovibrionia</taxon>
        <taxon>Bdellovibrionales</taxon>
        <taxon>Pseudobdellovibrionaceae</taxon>
        <taxon>Micavibrio</taxon>
    </lineage>
</organism>
<dbReference type="EMBL" id="QFOT01000025">
    <property type="protein sequence ID" value="PZP56442.1"/>
    <property type="molecule type" value="Genomic_DNA"/>
</dbReference>
<evidence type="ECO:0000313" key="2">
    <source>
        <dbReference type="Proteomes" id="UP000249739"/>
    </source>
</evidence>
<dbReference type="AlphaFoldDB" id="A0A2W5HL85"/>